<evidence type="ECO:0000313" key="3">
    <source>
        <dbReference type="Proteomes" id="UP001054902"/>
    </source>
</evidence>
<dbReference type="AlphaFoldDB" id="A0AAD3GZ54"/>
<feature type="region of interest" description="Disordered" evidence="1">
    <location>
        <begin position="1"/>
        <end position="35"/>
    </location>
</feature>
<dbReference type="Proteomes" id="UP001054902">
    <property type="component" value="Unassembled WGS sequence"/>
</dbReference>
<comment type="caution">
    <text evidence="2">The sequence shown here is derived from an EMBL/GenBank/DDBJ whole genome shotgun (WGS) entry which is preliminary data.</text>
</comment>
<name>A0AAD3GZ54_9STRA</name>
<gene>
    <name evidence="2" type="ORF">CTEN210_00830</name>
</gene>
<keyword evidence="3" id="KW-1185">Reference proteome</keyword>
<feature type="compositionally biased region" description="Polar residues" evidence="1">
    <location>
        <begin position="8"/>
        <end position="17"/>
    </location>
</feature>
<dbReference type="EMBL" id="BLLK01000019">
    <property type="protein sequence ID" value="GFH44356.1"/>
    <property type="molecule type" value="Genomic_DNA"/>
</dbReference>
<sequence>MNPENRAVPSTVQQQEYASGRSFHSPKPIREHSTRDDAILLASFASIASEKSSSSREVSPVATSKNSAANKNNSSSLLLSRTFPALPVLNPVKGMVQDTVLAAGTVENVTDEQSRPRAISYASHEVPIRSAATLLQLQPSSSAPQMTRVPHERPLAPKATPVPKTHIEATSIEKPPTVILRKKFSWKHYPPLEDFLIANREEYLRFSTMNYTIQQKKYNNTLTEQMIALAQSQGYIFDSQDFSFVTVRDRIRCYYKSYVQSLKKRGIVVGYAARKLGMISEQDMKECAKLKAKIYVPRK</sequence>
<accession>A0AAD3GZ54</accession>
<proteinExistence type="predicted"/>
<feature type="region of interest" description="Disordered" evidence="1">
    <location>
        <begin position="140"/>
        <end position="162"/>
    </location>
</feature>
<organism evidence="2 3">
    <name type="scientific">Chaetoceros tenuissimus</name>
    <dbReference type="NCBI Taxonomy" id="426638"/>
    <lineage>
        <taxon>Eukaryota</taxon>
        <taxon>Sar</taxon>
        <taxon>Stramenopiles</taxon>
        <taxon>Ochrophyta</taxon>
        <taxon>Bacillariophyta</taxon>
        <taxon>Coscinodiscophyceae</taxon>
        <taxon>Chaetocerotophycidae</taxon>
        <taxon>Chaetocerotales</taxon>
        <taxon>Chaetocerotaceae</taxon>
        <taxon>Chaetoceros</taxon>
    </lineage>
</organism>
<feature type="region of interest" description="Disordered" evidence="1">
    <location>
        <begin position="52"/>
        <end position="75"/>
    </location>
</feature>
<protein>
    <submittedName>
        <fullName evidence="2">Uncharacterized protein</fullName>
    </submittedName>
</protein>
<evidence type="ECO:0000313" key="2">
    <source>
        <dbReference type="EMBL" id="GFH44356.1"/>
    </source>
</evidence>
<evidence type="ECO:0000256" key="1">
    <source>
        <dbReference type="SAM" id="MobiDB-lite"/>
    </source>
</evidence>
<reference evidence="2 3" key="1">
    <citation type="journal article" date="2021" name="Sci. Rep.">
        <title>The genome of the diatom Chaetoceros tenuissimus carries an ancient integrated fragment of an extant virus.</title>
        <authorList>
            <person name="Hongo Y."/>
            <person name="Kimura K."/>
            <person name="Takaki Y."/>
            <person name="Yoshida Y."/>
            <person name="Baba S."/>
            <person name="Kobayashi G."/>
            <person name="Nagasaki K."/>
            <person name="Hano T."/>
            <person name="Tomaru Y."/>
        </authorList>
    </citation>
    <scope>NUCLEOTIDE SEQUENCE [LARGE SCALE GENOMIC DNA]</scope>
    <source>
        <strain evidence="2 3">NIES-3715</strain>
    </source>
</reference>